<keyword evidence="5 7" id="KW-1133">Transmembrane helix</keyword>
<dbReference type="SUPFAM" id="SSF161098">
    <property type="entry name" value="MetI-like"/>
    <property type="match status" value="1"/>
</dbReference>
<reference evidence="11" key="1">
    <citation type="submission" date="2016-10" db="EMBL/GenBank/DDBJ databases">
        <authorList>
            <person name="Varghese N."/>
            <person name="Submissions S."/>
        </authorList>
    </citation>
    <scope>NUCLEOTIDE SEQUENCE [LARGE SCALE GENOMIC DNA]</scope>
    <source>
        <strain evidence="11">CGMCC 1.10119</strain>
    </source>
</reference>
<evidence type="ECO:0000313" key="11">
    <source>
        <dbReference type="Proteomes" id="UP000199451"/>
    </source>
</evidence>
<feature type="transmembrane region" description="Helical" evidence="7">
    <location>
        <begin position="124"/>
        <end position="149"/>
    </location>
</feature>
<feature type="transmembrane region" description="Helical" evidence="7">
    <location>
        <begin position="46"/>
        <end position="68"/>
    </location>
</feature>
<evidence type="ECO:0000313" key="10">
    <source>
        <dbReference type="EMBL" id="SDN18455.1"/>
    </source>
</evidence>
<dbReference type="Pfam" id="PF12911">
    <property type="entry name" value="OppC_N"/>
    <property type="match status" value="1"/>
</dbReference>
<evidence type="ECO:0000256" key="7">
    <source>
        <dbReference type="RuleBase" id="RU363032"/>
    </source>
</evidence>
<dbReference type="GO" id="GO:0055085">
    <property type="term" value="P:transmembrane transport"/>
    <property type="evidence" value="ECO:0007669"/>
    <property type="project" value="InterPro"/>
</dbReference>
<dbReference type="InterPro" id="IPR050366">
    <property type="entry name" value="BP-dependent_transpt_permease"/>
</dbReference>
<evidence type="ECO:0000256" key="2">
    <source>
        <dbReference type="ARBA" id="ARBA00022448"/>
    </source>
</evidence>
<evidence type="ECO:0000256" key="4">
    <source>
        <dbReference type="ARBA" id="ARBA00022692"/>
    </source>
</evidence>
<dbReference type="RefSeq" id="WP_089699722.1">
    <property type="nucleotide sequence ID" value="NZ_FNHL01000007.1"/>
</dbReference>
<comment type="subcellular location">
    <subcellularLocation>
        <location evidence="1 7">Cell membrane</location>
        <topology evidence="1 7">Multi-pass membrane protein</topology>
    </subcellularLocation>
</comment>
<dbReference type="CDD" id="cd06261">
    <property type="entry name" value="TM_PBP2"/>
    <property type="match status" value="1"/>
</dbReference>
<evidence type="ECO:0000256" key="3">
    <source>
        <dbReference type="ARBA" id="ARBA00022475"/>
    </source>
</evidence>
<dbReference type="PANTHER" id="PTHR43386">
    <property type="entry name" value="OLIGOPEPTIDE TRANSPORT SYSTEM PERMEASE PROTEIN APPC"/>
    <property type="match status" value="1"/>
</dbReference>
<accession>A0A1G9ZBE5</accession>
<dbReference type="STRING" id="660521.SAMN04487949_3584"/>
<dbReference type="InterPro" id="IPR000515">
    <property type="entry name" value="MetI-like"/>
</dbReference>
<keyword evidence="4 7" id="KW-0812">Transmembrane</keyword>
<dbReference type="InterPro" id="IPR025966">
    <property type="entry name" value="OppC_N"/>
</dbReference>
<evidence type="ECO:0000259" key="9">
    <source>
        <dbReference type="PROSITE" id="PS50928"/>
    </source>
</evidence>
<evidence type="ECO:0000256" key="5">
    <source>
        <dbReference type="ARBA" id="ARBA00022989"/>
    </source>
</evidence>
<dbReference type="AlphaFoldDB" id="A0A1G9ZBE5"/>
<evidence type="ECO:0000256" key="6">
    <source>
        <dbReference type="ARBA" id="ARBA00023136"/>
    </source>
</evidence>
<keyword evidence="11" id="KW-1185">Reference proteome</keyword>
<gene>
    <name evidence="10" type="ORF">SAMN04487949_3584</name>
</gene>
<keyword evidence="3" id="KW-1003">Cell membrane</keyword>
<protein>
    <submittedName>
        <fullName evidence="10">Peptide/nickel transport system permease protein</fullName>
    </submittedName>
</protein>
<feature type="transmembrane region" description="Helical" evidence="7">
    <location>
        <begin position="288"/>
        <end position="309"/>
    </location>
</feature>
<dbReference type="Pfam" id="PF00528">
    <property type="entry name" value="BPD_transp_1"/>
    <property type="match status" value="1"/>
</dbReference>
<dbReference type="OrthoDB" id="312811at2157"/>
<keyword evidence="2 7" id="KW-0813">Transport</keyword>
<feature type="transmembrane region" description="Helical" evidence="7">
    <location>
        <begin position="169"/>
        <end position="196"/>
    </location>
</feature>
<dbReference type="PROSITE" id="PS50928">
    <property type="entry name" value="ABC_TM1"/>
    <property type="match status" value="1"/>
</dbReference>
<feature type="transmembrane region" description="Helical" evidence="7">
    <location>
        <begin position="234"/>
        <end position="256"/>
    </location>
</feature>
<evidence type="ECO:0000256" key="1">
    <source>
        <dbReference type="ARBA" id="ARBA00004651"/>
    </source>
</evidence>
<evidence type="ECO:0000256" key="8">
    <source>
        <dbReference type="SAM" id="MobiDB-lite"/>
    </source>
</evidence>
<dbReference type="InterPro" id="IPR035906">
    <property type="entry name" value="MetI-like_sf"/>
</dbReference>
<keyword evidence="6 7" id="KW-0472">Membrane</keyword>
<organism evidence="10 11">
    <name type="scientific">Halogranum gelatinilyticum</name>
    <dbReference type="NCBI Taxonomy" id="660521"/>
    <lineage>
        <taxon>Archaea</taxon>
        <taxon>Methanobacteriati</taxon>
        <taxon>Methanobacteriota</taxon>
        <taxon>Stenosarchaea group</taxon>
        <taxon>Halobacteria</taxon>
        <taxon>Halobacteriales</taxon>
        <taxon>Haloferacaceae</taxon>
    </lineage>
</organism>
<dbReference type="PANTHER" id="PTHR43386:SF1">
    <property type="entry name" value="D,D-DIPEPTIDE TRANSPORT SYSTEM PERMEASE PROTEIN DDPC-RELATED"/>
    <property type="match status" value="1"/>
</dbReference>
<name>A0A1G9ZBE5_9EURY</name>
<feature type="region of interest" description="Disordered" evidence="8">
    <location>
        <begin position="1"/>
        <end position="26"/>
    </location>
</feature>
<dbReference type="Gene3D" id="1.10.3720.10">
    <property type="entry name" value="MetI-like"/>
    <property type="match status" value="1"/>
</dbReference>
<dbReference type="GO" id="GO:0005886">
    <property type="term" value="C:plasma membrane"/>
    <property type="evidence" value="ECO:0007669"/>
    <property type="project" value="UniProtKB-SubCell"/>
</dbReference>
<feature type="domain" description="ABC transmembrane type-1" evidence="9">
    <location>
        <begin position="120"/>
        <end position="310"/>
    </location>
</feature>
<comment type="similarity">
    <text evidence="7">Belongs to the binding-protein-dependent transport system permease family.</text>
</comment>
<proteinExistence type="inferred from homology"/>
<sequence>MSTEFGENRGTYGPGEVPPEYEQSETVEEFKSTRQRLVEGVLGDRMALFGAVVILLFVLTAAFAPYVAPYGEEQTFGFMKEPLSSSQGDFDGDGELEQVFHPLGTDSFGHDILTRLIYGAQVSLLVALATLAVAFTIGTAIGILAGYHGGWIDSLLMRYVDFQWAFPELILGVAIIALSGGLGVVNVVIAIGIAYIDDFARLIRGEVLSIREEEYIMAAQTVGMSDIRIMVKEILPNAVAPLIVQATLMLPLAILAEAGLSFLGLGVKPTTPTWGLLLSDGRQFISEAWWISVMPGLAIMLTVLAFNMFGDGLRDAFDIDEGEVEAR</sequence>
<dbReference type="Proteomes" id="UP000199451">
    <property type="component" value="Unassembled WGS sequence"/>
</dbReference>
<dbReference type="EMBL" id="FNHL01000007">
    <property type="protein sequence ID" value="SDN18455.1"/>
    <property type="molecule type" value="Genomic_DNA"/>
</dbReference>